<keyword evidence="8" id="KW-0238">DNA-binding</keyword>
<evidence type="ECO:0000256" key="11">
    <source>
        <dbReference type="SAM" id="MobiDB-lite"/>
    </source>
</evidence>
<dbReference type="Gene3D" id="1.10.340.70">
    <property type="match status" value="1"/>
</dbReference>
<dbReference type="SMART" id="SM00513">
    <property type="entry name" value="SAP"/>
    <property type="match status" value="1"/>
</dbReference>
<evidence type="ECO:0000259" key="13">
    <source>
        <dbReference type="PROSITE" id="PS50800"/>
    </source>
</evidence>
<dbReference type="GO" id="GO:0005737">
    <property type="term" value="C:cytoplasm"/>
    <property type="evidence" value="ECO:0007669"/>
    <property type="project" value="UniProtKB-ARBA"/>
</dbReference>
<dbReference type="Gene3D" id="3.30.70.270">
    <property type="match status" value="2"/>
</dbReference>
<keyword evidence="10" id="KW-0862">Zinc</keyword>
<feature type="compositionally biased region" description="Polar residues" evidence="11">
    <location>
        <begin position="1381"/>
        <end position="1393"/>
    </location>
</feature>
<dbReference type="EC" id="2.7.7.49" evidence="1"/>
<keyword evidence="2" id="KW-0645">Protease</keyword>
<dbReference type="Gene3D" id="3.30.420.10">
    <property type="entry name" value="Ribonuclease H-like superfamily/Ribonuclease H"/>
    <property type="match status" value="1"/>
</dbReference>
<dbReference type="InterPro" id="IPR001584">
    <property type="entry name" value="Integrase_cat-core"/>
</dbReference>
<dbReference type="PROSITE" id="PS50994">
    <property type="entry name" value="INTEGRASE"/>
    <property type="match status" value="1"/>
</dbReference>
<dbReference type="InterPro" id="IPR041588">
    <property type="entry name" value="Integrase_H2C2"/>
</dbReference>
<dbReference type="InterPro" id="IPR043502">
    <property type="entry name" value="DNA/RNA_pol_sf"/>
</dbReference>
<dbReference type="GO" id="GO:0004519">
    <property type="term" value="F:endonuclease activity"/>
    <property type="evidence" value="ECO:0007669"/>
    <property type="project" value="UniProtKB-KW"/>
</dbReference>
<evidence type="ECO:0000256" key="5">
    <source>
        <dbReference type="ARBA" id="ARBA00022722"/>
    </source>
</evidence>
<accession>W8APB2</accession>
<keyword evidence="10" id="KW-0479">Metal-binding</keyword>
<dbReference type="InterPro" id="IPR041577">
    <property type="entry name" value="RT_RNaseH_2"/>
</dbReference>
<evidence type="ECO:0000256" key="3">
    <source>
        <dbReference type="ARBA" id="ARBA00022679"/>
    </source>
</evidence>
<dbReference type="GO" id="GO:0004190">
    <property type="term" value="F:aspartic-type endopeptidase activity"/>
    <property type="evidence" value="ECO:0007669"/>
    <property type="project" value="UniProtKB-KW"/>
</dbReference>
<feature type="region of interest" description="Disordered" evidence="11">
    <location>
        <begin position="1371"/>
        <end position="1393"/>
    </location>
</feature>
<dbReference type="InterPro" id="IPR043128">
    <property type="entry name" value="Rev_trsase/Diguanyl_cyclase"/>
</dbReference>
<evidence type="ECO:0000259" key="15">
    <source>
        <dbReference type="PROSITE" id="PS50994"/>
    </source>
</evidence>
<dbReference type="GO" id="GO:0042575">
    <property type="term" value="C:DNA polymerase complex"/>
    <property type="evidence" value="ECO:0007669"/>
    <property type="project" value="UniProtKB-ARBA"/>
</dbReference>
<dbReference type="SUPFAM" id="SSF57756">
    <property type="entry name" value="Retrovirus zinc finger-like domains"/>
    <property type="match status" value="1"/>
</dbReference>
<dbReference type="SUPFAM" id="SSF50630">
    <property type="entry name" value="Acid proteases"/>
    <property type="match status" value="1"/>
</dbReference>
<dbReference type="SUPFAM" id="SSF53098">
    <property type="entry name" value="Ribonuclease H-like"/>
    <property type="match status" value="1"/>
</dbReference>
<evidence type="ECO:0000313" key="16">
    <source>
        <dbReference type="EMBL" id="JAB86348.1"/>
    </source>
</evidence>
<dbReference type="CDD" id="cd01647">
    <property type="entry name" value="RT_LTR"/>
    <property type="match status" value="1"/>
</dbReference>
<evidence type="ECO:0000259" key="14">
    <source>
        <dbReference type="PROSITE" id="PS50878"/>
    </source>
</evidence>
<dbReference type="GO" id="GO:0015074">
    <property type="term" value="P:DNA integration"/>
    <property type="evidence" value="ECO:0007669"/>
    <property type="project" value="InterPro"/>
</dbReference>
<dbReference type="OrthoDB" id="8057740at2759"/>
<protein>
    <recommendedName>
        <fullName evidence="1">RNA-directed DNA polymerase</fullName>
        <ecNumber evidence="1">2.7.7.49</ecNumber>
    </recommendedName>
</protein>
<keyword evidence="6" id="KW-0064">Aspartyl protease</keyword>
<dbReference type="InterPro" id="IPR036397">
    <property type="entry name" value="RNaseH_sf"/>
</dbReference>
<dbReference type="PANTHER" id="PTHR37984:SF5">
    <property type="entry name" value="PROTEIN NYNRIN-LIKE"/>
    <property type="match status" value="1"/>
</dbReference>
<evidence type="ECO:0000256" key="10">
    <source>
        <dbReference type="PROSITE-ProRule" id="PRU00047"/>
    </source>
</evidence>
<dbReference type="CDD" id="cd00303">
    <property type="entry name" value="retropepsin_like"/>
    <property type="match status" value="1"/>
</dbReference>
<dbReference type="FunFam" id="3.30.70.270:FF:000026">
    <property type="entry name" value="Transposon Ty3-G Gag-Pol polyprotein"/>
    <property type="match status" value="1"/>
</dbReference>
<organism evidence="16">
    <name type="scientific">Ceratitis capitata</name>
    <name type="common">Mediterranean fruit fly</name>
    <name type="synonym">Tephritis capitata</name>
    <dbReference type="NCBI Taxonomy" id="7213"/>
    <lineage>
        <taxon>Eukaryota</taxon>
        <taxon>Metazoa</taxon>
        <taxon>Ecdysozoa</taxon>
        <taxon>Arthropoda</taxon>
        <taxon>Hexapoda</taxon>
        <taxon>Insecta</taxon>
        <taxon>Pterygota</taxon>
        <taxon>Neoptera</taxon>
        <taxon>Endopterygota</taxon>
        <taxon>Diptera</taxon>
        <taxon>Brachycera</taxon>
        <taxon>Muscomorpha</taxon>
        <taxon>Tephritoidea</taxon>
        <taxon>Tephritidae</taxon>
        <taxon>Ceratitis</taxon>
        <taxon>Ceratitis</taxon>
    </lineage>
</organism>
<dbReference type="InterPro" id="IPR000477">
    <property type="entry name" value="RT_dom"/>
</dbReference>
<keyword evidence="4" id="KW-0548">Nucleotidyltransferase</keyword>
<keyword evidence="7" id="KW-0378">Hydrolase</keyword>
<dbReference type="PANTHER" id="PTHR37984">
    <property type="entry name" value="PROTEIN CBG26694"/>
    <property type="match status" value="1"/>
</dbReference>
<keyword evidence="3" id="KW-0808">Transferase</keyword>
<evidence type="ECO:0000256" key="7">
    <source>
        <dbReference type="ARBA" id="ARBA00022759"/>
    </source>
</evidence>
<evidence type="ECO:0000256" key="8">
    <source>
        <dbReference type="ARBA" id="ARBA00023125"/>
    </source>
</evidence>
<feature type="domain" description="Integrase catalytic" evidence="15">
    <location>
        <begin position="1084"/>
        <end position="1242"/>
    </location>
</feature>
<dbReference type="PROSITE" id="PS50158">
    <property type="entry name" value="ZF_CCHC"/>
    <property type="match status" value="2"/>
</dbReference>
<dbReference type="GO" id="GO:0008270">
    <property type="term" value="F:zinc ion binding"/>
    <property type="evidence" value="ECO:0007669"/>
    <property type="project" value="UniProtKB-KW"/>
</dbReference>
<keyword evidence="10" id="KW-0863">Zinc-finger</keyword>
<dbReference type="EMBL" id="GAMC01020207">
    <property type="protein sequence ID" value="JAB86348.1"/>
    <property type="molecule type" value="mRNA"/>
</dbReference>
<dbReference type="InterPro" id="IPR001878">
    <property type="entry name" value="Znf_CCHC"/>
</dbReference>
<name>W8APB2_CERCA</name>
<dbReference type="GO" id="GO:0006508">
    <property type="term" value="P:proteolysis"/>
    <property type="evidence" value="ECO:0007669"/>
    <property type="project" value="UniProtKB-KW"/>
</dbReference>
<feature type="domain" description="SAP" evidence="13">
    <location>
        <begin position="6"/>
        <end position="40"/>
    </location>
</feature>
<dbReference type="Pfam" id="PF17919">
    <property type="entry name" value="RT_RNaseH_2"/>
    <property type="match status" value="1"/>
</dbReference>
<dbReference type="PROSITE" id="PS50800">
    <property type="entry name" value="SAP"/>
    <property type="match status" value="1"/>
</dbReference>
<dbReference type="InterPro" id="IPR012337">
    <property type="entry name" value="RNaseH-like_sf"/>
</dbReference>
<dbReference type="Pfam" id="PF00098">
    <property type="entry name" value="zf-CCHC"/>
    <property type="match status" value="1"/>
</dbReference>
<reference evidence="16" key="2">
    <citation type="journal article" date="2014" name="BMC Genomics">
        <title>A genomic perspective to assessing quality of mass-reared SIT flies used in Mediterranean fruit fly (Ceratitis capitata) eradication in California.</title>
        <authorList>
            <person name="Calla B."/>
            <person name="Hall B."/>
            <person name="Hou S."/>
            <person name="Geib S.M."/>
        </authorList>
    </citation>
    <scope>NUCLEOTIDE SEQUENCE</scope>
</reference>
<dbReference type="InterPro" id="IPR050951">
    <property type="entry name" value="Retrovirus_Pol_polyprotein"/>
</dbReference>
<dbReference type="InterPro" id="IPR003034">
    <property type="entry name" value="SAP_dom"/>
</dbReference>
<dbReference type="Gene3D" id="2.40.70.10">
    <property type="entry name" value="Acid Proteases"/>
    <property type="match status" value="1"/>
</dbReference>
<keyword evidence="5" id="KW-0540">Nuclease</keyword>
<dbReference type="SMART" id="SM00343">
    <property type="entry name" value="ZnF_C2HC"/>
    <property type="match status" value="2"/>
</dbReference>
<dbReference type="Pfam" id="PF17921">
    <property type="entry name" value="Integrase_H2C2"/>
    <property type="match status" value="1"/>
</dbReference>
<evidence type="ECO:0000256" key="2">
    <source>
        <dbReference type="ARBA" id="ARBA00022670"/>
    </source>
</evidence>
<feature type="domain" description="CCHC-type" evidence="12">
    <location>
        <begin position="268"/>
        <end position="283"/>
    </location>
</feature>
<dbReference type="InterPro" id="IPR021109">
    <property type="entry name" value="Peptidase_aspartic_dom_sf"/>
</dbReference>
<keyword evidence="9" id="KW-0511">Multifunctional enzyme</keyword>
<gene>
    <name evidence="16" type="primary">RTF21</name>
</gene>
<dbReference type="GO" id="GO:0003677">
    <property type="term" value="F:DNA binding"/>
    <property type="evidence" value="ECO:0007669"/>
    <property type="project" value="UniProtKB-KW"/>
</dbReference>
<dbReference type="Pfam" id="PF00078">
    <property type="entry name" value="RVT_1"/>
    <property type="match status" value="1"/>
</dbReference>
<sequence>MNTETILNMNCEALREKLRELGLAATGRKNEMQERLRSHFGLEISDDDNDRDVSIYTDAAAADAPSPQSYQKSLFTFKDVEESLSTFDGSDTQNVMLWVENFEENSLAVGWSEIQKFIYSKQLLRGAAKLFIKSQRGLTNWNLIKIALVNEFGVKMSSSEVHKLLRNRHKRPNETLREYLYVLIDIGKSVDDESIMEYFISGIPDSKIGKSVLYQAKCIEDLKVQIKIYEKIRDKSDFNAGFKKQIDRPVEKPDISNRTVNVKNHKNCFRCGSNEHLAKSCSNPLYKCFKCNEMGHRSFECKSNKDIKVKQEQNNINALHGGNGFPSWGGLKYKKVLSKQVEFNALIDTGCTLCLIRRDIFESLEEGHTLIIEKRILFGVGKSEITTIGSSVIQVKIDDIVFNLKFYVVREDKVDFEAILGNSLLEHIDLIVTKHEVQFLHKQNSKLGIQARGAEQTNDDSESDCSAPIETIQEGYSHPEIFNEFKSICLNIEEMSEVGIDLVHLGANHASEITSLINKYKSNNTGNCPIEMKILLSDETPVTHRARRISFEDQCIVDKQIEEWLEKGIIQPSISSFASPIVLVNKKDKSKRLCCDYRKLNKKIIRDQFPMTMMDDVVDKLQRGKVFSTLDLKDAFFHVPVESNSKKYTAFVTHRGQYEFNYAPFGISNSPAVFCRLISVIFKDLISEGTIVVYMDDIVIPSDNEDEGLAKLEKVLQIAGRHGVRIKWEKCQFLRRKIRFLGYVIEKGTITPSEEKTIAIRNYPLPKDRKGIERFLGLTSYFRRFIRNYALIAKPLSDLLRKDKIVKWNDEELAAFQQLKACLSRNPVLRLYNPNAETEIHTDASKYGYGATLLQKWSDDQCFHPVQFMSRKTTSAEQNYSAYELEVLAIVEALKKWRIYVLGCKFKIVTDCNAFEQTMKKSDLPPRIARWAMFLQEFDHQIEHRSGVQMKHVDALSRVYCLVLEDSFRHRLKVAQLEDDWIRAIRKVLESEDYEDYYILYDILYKNPAKELIVIPSQMENEVIQVAHRQGHFSTKRTQDSIEKSYFIPKLAEKVAKVVGGCVECIIGNAKGGKKEGFLTTIDKDDRPLCTFHVDHVGPMTTTNKQYNYIFVVVDAFSKFVWLYPTKDTGTLAVIERLKKQSAIFGNPKRIISDRGAAFISHSFKDYCEEQGIQHMLITTGVPRGNGQVERIHRIVIPMLTKLSGDHPENWYKHVDQVQKHINNTPSRSTKFAPFKILTGCNMRININSNLNELIKDSFIEEVDLNRNEIREKARENIKKIQQENRNSFDSKRKPATSYEINDLVAIKRTQFGTGLKLKPKYLGPYKILQKLGHERYDVEKVGEHEGPGRTSTVAEYMKPWSTAFGANVPSGRPNVGKEQNLATKATRTGRTY</sequence>
<evidence type="ECO:0000256" key="9">
    <source>
        <dbReference type="ARBA" id="ARBA00023268"/>
    </source>
</evidence>
<dbReference type="Gene3D" id="3.10.10.10">
    <property type="entry name" value="HIV Type 1 Reverse Transcriptase, subunit A, domain 1"/>
    <property type="match status" value="1"/>
</dbReference>
<dbReference type="Gene3D" id="4.10.60.10">
    <property type="entry name" value="Zinc finger, CCHC-type"/>
    <property type="match status" value="1"/>
</dbReference>
<dbReference type="CDD" id="cd09274">
    <property type="entry name" value="RNase_HI_RT_Ty3"/>
    <property type="match status" value="1"/>
</dbReference>
<keyword evidence="7" id="KW-0255">Endonuclease</keyword>
<dbReference type="InterPro" id="IPR036875">
    <property type="entry name" value="Znf_CCHC_sf"/>
</dbReference>
<feature type="domain" description="CCHC-type" evidence="12">
    <location>
        <begin position="287"/>
        <end position="303"/>
    </location>
</feature>
<dbReference type="GO" id="GO:0003964">
    <property type="term" value="F:RNA-directed DNA polymerase activity"/>
    <property type="evidence" value="ECO:0007669"/>
    <property type="project" value="UniProtKB-EC"/>
</dbReference>
<dbReference type="Pfam" id="PF00665">
    <property type="entry name" value="rve"/>
    <property type="match status" value="1"/>
</dbReference>
<evidence type="ECO:0000256" key="6">
    <source>
        <dbReference type="ARBA" id="ARBA00022750"/>
    </source>
</evidence>
<evidence type="ECO:0000256" key="1">
    <source>
        <dbReference type="ARBA" id="ARBA00012493"/>
    </source>
</evidence>
<dbReference type="SUPFAM" id="SSF56672">
    <property type="entry name" value="DNA/RNA polymerases"/>
    <property type="match status" value="1"/>
</dbReference>
<evidence type="ECO:0000259" key="12">
    <source>
        <dbReference type="PROSITE" id="PS50158"/>
    </source>
</evidence>
<proteinExistence type="evidence at transcript level"/>
<feature type="domain" description="Reverse transcriptase" evidence="14">
    <location>
        <begin position="565"/>
        <end position="745"/>
    </location>
</feature>
<dbReference type="Pfam" id="PF02037">
    <property type="entry name" value="SAP"/>
    <property type="match status" value="1"/>
</dbReference>
<reference evidence="16" key="1">
    <citation type="submission" date="2013-07" db="EMBL/GenBank/DDBJ databases">
        <authorList>
            <person name="Geib S."/>
        </authorList>
    </citation>
    <scope>NUCLEOTIDE SEQUENCE</scope>
</reference>
<dbReference type="PROSITE" id="PS50878">
    <property type="entry name" value="RT_POL"/>
    <property type="match status" value="1"/>
</dbReference>
<evidence type="ECO:0000256" key="4">
    <source>
        <dbReference type="ARBA" id="ARBA00022695"/>
    </source>
</evidence>